<accession>A0ABT3RV00</accession>
<keyword evidence="2" id="KW-1185">Reference proteome</keyword>
<organism evidence="1 2">
    <name type="scientific">Mangrovivirga halotolerans</name>
    <dbReference type="NCBI Taxonomy" id="2993936"/>
    <lineage>
        <taxon>Bacteria</taxon>
        <taxon>Pseudomonadati</taxon>
        <taxon>Bacteroidota</taxon>
        <taxon>Cytophagia</taxon>
        <taxon>Cytophagales</taxon>
        <taxon>Mangrovivirgaceae</taxon>
        <taxon>Mangrovivirga</taxon>
    </lineage>
</organism>
<dbReference type="RefSeq" id="WP_266057731.1">
    <property type="nucleotide sequence ID" value="NZ_JAPFQN010000009.1"/>
</dbReference>
<dbReference type="Gene3D" id="3.90.320.10">
    <property type="match status" value="1"/>
</dbReference>
<comment type="caution">
    <text evidence="1">The sequence shown here is derived from an EMBL/GenBank/DDBJ whole genome shotgun (WGS) entry which is preliminary data.</text>
</comment>
<name>A0ABT3RV00_9BACT</name>
<sequence length="125" mass="14232">MNENQLSKVVLQAAIEVHKQLGAGLLESVYEKCLIYELEKIGLEVKSQILVPISYKNEKLDSGFRLDLLIENKLILEIKSVKELEPIHTAQLLTYLKLTNLKLGLLLNFNVPLMKNGIKRIVNHL</sequence>
<dbReference type="NCBIfam" id="TIGR04256">
    <property type="entry name" value="GxxExxY"/>
    <property type="match status" value="1"/>
</dbReference>
<reference evidence="1 2" key="1">
    <citation type="submission" date="2022-11" db="EMBL/GenBank/DDBJ databases">
        <title>The characterization of three novel Bacteroidetes species and genomic analysis of their roles in tidal elemental geochemical cycles.</title>
        <authorList>
            <person name="Ma K."/>
        </authorList>
    </citation>
    <scope>NUCLEOTIDE SEQUENCE [LARGE SCALE GENOMIC DNA]</scope>
    <source>
        <strain evidence="1 2">M17</strain>
    </source>
</reference>
<evidence type="ECO:0000313" key="2">
    <source>
        <dbReference type="Proteomes" id="UP001209885"/>
    </source>
</evidence>
<dbReference type="Pfam" id="PF13366">
    <property type="entry name" value="PDDEXK_3"/>
    <property type="match status" value="1"/>
</dbReference>
<dbReference type="EMBL" id="JAPFQN010000009">
    <property type="protein sequence ID" value="MCX2745179.1"/>
    <property type="molecule type" value="Genomic_DNA"/>
</dbReference>
<dbReference type="InterPro" id="IPR026350">
    <property type="entry name" value="GxxExxY"/>
</dbReference>
<dbReference type="Proteomes" id="UP001209885">
    <property type="component" value="Unassembled WGS sequence"/>
</dbReference>
<proteinExistence type="predicted"/>
<dbReference type="InterPro" id="IPR011604">
    <property type="entry name" value="PDDEXK-like_dom_sf"/>
</dbReference>
<evidence type="ECO:0000313" key="1">
    <source>
        <dbReference type="EMBL" id="MCX2745179.1"/>
    </source>
</evidence>
<protein>
    <submittedName>
        <fullName evidence="1">GxxExxY protein</fullName>
    </submittedName>
</protein>
<gene>
    <name evidence="1" type="ORF">OO013_14965</name>
</gene>